<dbReference type="AlphaFoldDB" id="A0A3N6MMB4"/>
<dbReference type="GO" id="GO:0016491">
    <property type="term" value="F:oxidoreductase activity"/>
    <property type="evidence" value="ECO:0007669"/>
    <property type="project" value="UniProtKB-KW"/>
</dbReference>
<dbReference type="EMBL" id="RQIS01000011">
    <property type="protein sequence ID" value="RQH04974.1"/>
    <property type="molecule type" value="Genomic_DNA"/>
</dbReference>
<dbReference type="GO" id="GO:0051287">
    <property type="term" value="F:NAD binding"/>
    <property type="evidence" value="ECO:0007669"/>
    <property type="project" value="InterPro"/>
</dbReference>
<dbReference type="Pfam" id="PF14833">
    <property type="entry name" value="NAD_binding_11"/>
    <property type="match status" value="1"/>
</dbReference>
<keyword evidence="1" id="KW-0560">Oxidoreductase</keyword>
<dbReference type="InterPro" id="IPR013328">
    <property type="entry name" value="6PGD_dom2"/>
</dbReference>
<dbReference type="InterPro" id="IPR036291">
    <property type="entry name" value="NAD(P)-bd_dom_sf"/>
</dbReference>
<gene>
    <name evidence="6" type="ORF">D1Y85_16300</name>
</gene>
<evidence type="ECO:0000313" key="6">
    <source>
        <dbReference type="EMBL" id="RQH04974.1"/>
    </source>
</evidence>
<dbReference type="InterPro" id="IPR015815">
    <property type="entry name" value="HIBADH-related"/>
</dbReference>
<dbReference type="InterPro" id="IPR029154">
    <property type="entry name" value="HIBADH-like_NADP-bd"/>
</dbReference>
<evidence type="ECO:0000256" key="2">
    <source>
        <dbReference type="ARBA" id="ARBA00023027"/>
    </source>
</evidence>
<evidence type="ECO:0000259" key="5">
    <source>
        <dbReference type="Pfam" id="PF14833"/>
    </source>
</evidence>
<name>A0A3N6MMB4_9BURK</name>
<keyword evidence="7" id="KW-1185">Reference proteome</keyword>
<dbReference type="Gene3D" id="3.40.50.720">
    <property type="entry name" value="NAD(P)-binding Rossmann-like Domain"/>
    <property type="match status" value="1"/>
</dbReference>
<dbReference type="OrthoDB" id="9777604at2"/>
<dbReference type="PANTHER" id="PTHR43060">
    <property type="entry name" value="3-HYDROXYISOBUTYRATE DEHYDROGENASE-LIKE 1, MITOCHONDRIAL-RELATED"/>
    <property type="match status" value="1"/>
</dbReference>
<dbReference type="Gene3D" id="1.10.1040.10">
    <property type="entry name" value="N-(1-d-carboxylethyl)-l-norvaline Dehydrogenase, domain 2"/>
    <property type="match status" value="1"/>
</dbReference>
<dbReference type="SUPFAM" id="SSF51735">
    <property type="entry name" value="NAD(P)-binding Rossmann-fold domains"/>
    <property type="match status" value="1"/>
</dbReference>
<dbReference type="SUPFAM" id="SSF48179">
    <property type="entry name" value="6-phosphogluconate dehydrogenase C-terminal domain-like"/>
    <property type="match status" value="1"/>
</dbReference>
<comment type="caution">
    <text evidence="6">The sequence shown here is derived from an EMBL/GenBank/DDBJ whole genome shotgun (WGS) entry which is preliminary data.</text>
</comment>
<feature type="domain" description="3-hydroxyisobutyrate dehydrogenase-like NAD-binding" evidence="5">
    <location>
        <begin position="164"/>
        <end position="251"/>
    </location>
</feature>
<dbReference type="InterPro" id="IPR006115">
    <property type="entry name" value="6PGDH_NADP-bd"/>
</dbReference>
<dbReference type="PANTHER" id="PTHR43060:SF15">
    <property type="entry name" value="3-HYDROXYISOBUTYRATE DEHYDROGENASE-LIKE 1, MITOCHONDRIAL-RELATED"/>
    <property type="match status" value="1"/>
</dbReference>
<dbReference type="InterPro" id="IPR008927">
    <property type="entry name" value="6-PGluconate_DH-like_C_sf"/>
</dbReference>
<dbReference type="PIRSF" id="PIRSF000103">
    <property type="entry name" value="HIBADH"/>
    <property type="match status" value="1"/>
</dbReference>
<evidence type="ECO:0000313" key="7">
    <source>
        <dbReference type="Proteomes" id="UP000272778"/>
    </source>
</evidence>
<protein>
    <submittedName>
        <fullName evidence="6">NAD(P)-dependent oxidoreductase</fullName>
    </submittedName>
</protein>
<evidence type="ECO:0000256" key="1">
    <source>
        <dbReference type="ARBA" id="ARBA00023002"/>
    </source>
</evidence>
<evidence type="ECO:0000259" key="4">
    <source>
        <dbReference type="Pfam" id="PF03446"/>
    </source>
</evidence>
<sequence>MRVGFIGLGEQGAPIAQRIIAAQYPVTLWARRAQTLAPFAKSGAMLAPDLTALAAASDVVAICLRNDADVCQVLAGPDGLIARMTPGSVVAIHSTIAPHTCRMLASEAERRGVDLVDAPVSGGAAAAREGRLAVMVGGSEAAFERCRPLFAAFGNPVVHMGETGAGQFAKIVNNALYTAHIALVDDAICTGRELGLDVEALMHVLRNGSGRSVTMERYDPSRGVRSYVASLDLLEKDIGIYWRALEERGIGPGTLAYTARTSVVLLTQCAKDLKNRERGGVAPES</sequence>
<keyword evidence="2" id="KW-0520">NAD</keyword>
<proteinExistence type="predicted"/>
<reference evidence="6 7" key="1">
    <citation type="submission" date="2018-11" db="EMBL/GenBank/DDBJ databases">
        <title>Paraburkholderia sp. DHOA04, isolated from soil.</title>
        <authorList>
            <person name="Gao Z.-H."/>
            <person name="Qiu L.-H."/>
            <person name="Fu J.-C."/>
        </authorList>
    </citation>
    <scope>NUCLEOTIDE SEQUENCE [LARGE SCALE GENOMIC DNA]</scope>
    <source>
        <strain evidence="6 7">DHOA04</strain>
    </source>
</reference>
<accession>A0A3N6MMB4</accession>
<organism evidence="6 7">
    <name type="scientific">Paraburkholderia dinghuensis</name>
    <dbReference type="NCBI Taxonomy" id="2305225"/>
    <lineage>
        <taxon>Bacteria</taxon>
        <taxon>Pseudomonadati</taxon>
        <taxon>Pseudomonadota</taxon>
        <taxon>Betaproteobacteria</taxon>
        <taxon>Burkholderiales</taxon>
        <taxon>Burkholderiaceae</taxon>
        <taxon>Paraburkholderia</taxon>
    </lineage>
</organism>
<feature type="domain" description="6-phosphogluconate dehydrogenase NADP-binding" evidence="4">
    <location>
        <begin position="2"/>
        <end position="161"/>
    </location>
</feature>
<dbReference type="Pfam" id="PF03446">
    <property type="entry name" value="NAD_binding_2"/>
    <property type="match status" value="1"/>
</dbReference>
<dbReference type="Proteomes" id="UP000272778">
    <property type="component" value="Unassembled WGS sequence"/>
</dbReference>
<dbReference type="GO" id="GO:0050661">
    <property type="term" value="F:NADP binding"/>
    <property type="evidence" value="ECO:0007669"/>
    <property type="project" value="InterPro"/>
</dbReference>
<feature type="active site" evidence="3">
    <location>
        <position position="170"/>
    </location>
</feature>
<evidence type="ECO:0000256" key="3">
    <source>
        <dbReference type="PIRSR" id="PIRSR000103-1"/>
    </source>
</evidence>